<comment type="caution">
    <text evidence="1">The sequence shown here is derived from an EMBL/GenBank/DDBJ whole genome shotgun (WGS) entry which is preliminary data.</text>
</comment>
<sequence length="99" mass="11274">MWLSMCDRVSCLRLCELCRHPRCMPSSSGVERCGRLRHWVSTESFGPPRGNPWCDHNTISALLANCSLTVAVTEARCLEYQQSRRSSSPVHFFTTDVRV</sequence>
<evidence type="ECO:0000313" key="1">
    <source>
        <dbReference type="EMBL" id="PHJ21899.1"/>
    </source>
</evidence>
<protein>
    <submittedName>
        <fullName evidence="1">Uncharacterized protein</fullName>
    </submittedName>
</protein>
<name>A0A2C6KZF0_9APIC</name>
<organism evidence="1 2">
    <name type="scientific">Cystoisospora suis</name>
    <dbReference type="NCBI Taxonomy" id="483139"/>
    <lineage>
        <taxon>Eukaryota</taxon>
        <taxon>Sar</taxon>
        <taxon>Alveolata</taxon>
        <taxon>Apicomplexa</taxon>
        <taxon>Conoidasida</taxon>
        <taxon>Coccidia</taxon>
        <taxon>Eucoccidiorida</taxon>
        <taxon>Eimeriorina</taxon>
        <taxon>Sarcocystidae</taxon>
        <taxon>Cystoisospora</taxon>
    </lineage>
</organism>
<dbReference type="RefSeq" id="XP_067923578.1">
    <property type="nucleotide sequence ID" value="XM_068064447.1"/>
</dbReference>
<keyword evidence="2" id="KW-1185">Reference proteome</keyword>
<gene>
    <name evidence="1" type="ORF">CSUI_004254</name>
</gene>
<accession>A0A2C6KZF0</accession>
<reference evidence="1 2" key="1">
    <citation type="journal article" date="2017" name="Int. J. Parasitol.">
        <title>The genome of the protozoan parasite Cystoisospora suis and a reverse vaccinology approach to identify vaccine candidates.</title>
        <authorList>
            <person name="Palmieri N."/>
            <person name="Shrestha A."/>
            <person name="Ruttkowski B."/>
            <person name="Beck T."/>
            <person name="Vogl C."/>
            <person name="Tomley F."/>
            <person name="Blake D.P."/>
            <person name="Joachim A."/>
        </authorList>
    </citation>
    <scope>NUCLEOTIDE SEQUENCE [LARGE SCALE GENOMIC DNA]</scope>
    <source>
        <strain evidence="1 2">Wien I</strain>
    </source>
</reference>
<dbReference type="GeneID" id="94427658"/>
<dbReference type="VEuPathDB" id="ToxoDB:CSUI_004254"/>
<dbReference type="AlphaFoldDB" id="A0A2C6KZF0"/>
<evidence type="ECO:0000313" key="2">
    <source>
        <dbReference type="Proteomes" id="UP000221165"/>
    </source>
</evidence>
<dbReference type="Proteomes" id="UP000221165">
    <property type="component" value="Unassembled WGS sequence"/>
</dbReference>
<dbReference type="EMBL" id="MIGC01001955">
    <property type="protein sequence ID" value="PHJ21899.1"/>
    <property type="molecule type" value="Genomic_DNA"/>
</dbReference>
<proteinExistence type="predicted"/>